<reference evidence="2 3" key="3">
    <citation type="journal article" date="2011" name="Nat. Chem. Biol.">
        <title>Reveromycin A biosynthesis uses RevG and RevJ for stereospecific spiroacetal formation.</title>
        <authorList>
            <person name="Takahashi S."/>
            <person name="Toyoda A."/>
            <person name="Sekiyama Y."/>
            <person name="Takagi H."/>
            <person name="Nogawa T."/>
            <person name="Uramoto M."/>
            <person name="Suzuki R."/>
            <person name="Koshino H."/>
            <person name="Kumano T."/>
            <person name="Panthee S."/>
            <person name="Dairi T."/>
            <person name="Ishikawa J."/>
            <person name="Ikeda H."/>
            <person name="Sakaki Y."/>
            <person name="Osada H."/>
        </authorList>
    </citation>
    <scope>NUCLEOTIDE SEQUENCE [LARGE SCALE GENOMIC DNA]</scope>
    <source>
        <strain evidence="2 3">SN-593</strain>
    </source>
</reference>
<dbReference type="InterPro" id="IPR007278">
    <property type="entry name" value="DUF397"/>
</dbReference>
<accession>A0A7U3UQW3</accession>
<sequence>MTHVSRPDLSVAVWRKSSRSNSSGGNCVEVASNLPGVVPVRDSKDPGGPALAFTPAEWSSFVTALRADEFPTV</sequence>
<gene>
    <name evidence="2" type="ORF">RVR_2631</name>
</gene>
<evidence type="ECO:0000259" key="1">
    <source>
        <dbReference type="Pfam" id="PF04149"/>
    </source>
</evidence>
<reference evidence="2 3" key="1">
    <citation type="journal article" date="2010" name="J. Bacteriol.">
        <title>Biochemical characterization of a novel indole prenyltransferase from Streptomyces sp. SN-593.</title>
        <authorList>
            <person name="Takahashi S."/>
            <person name="Takagi H."/>
            <person name="Toyoda A."/>
            <person name="Uramoto M."/>
            <person name="Nogawa T."/>
            <person name="Ueki M."/>
            <person name="Sakaki Y."/>
            <person name="Osada H."/>
        </authorList>
    </citation>
    <scope>NUCLEOTIDE SEQUENCE [LARGE SCALE GENOMIC DNA]</scope>
    <source>
        <strain evidence="2 3">SN-593</strain>
    </source>
</reference>
<evidence type="ECO:0000313" key="2">
    <source>
        <dbReference type="EMBL" id="BBA97060.1"/>
    </source>
</evidence>
<dbReference type="Pfam" id="PF04149">
    <property type="entry name" value="DUF397"/>
    <property type="match status" value="1"/>
</dbReference>
<dbReference type="Proteomes" id="UP000595703">
    <property type="component" value="Chromosome"/>
</dbReference>
<dbReference type="KEGG" id="arev:RVR_2631"/>
<organism evidence="2 3">
    <name type="scientific">Actinacidiphila reveromycinica</name>
    <dbReference type="NCBI Taxonomy" id="659352"/>
    <lineage>
        <taxon>Bacteria</taxon>
        <taxon>Bacillati</taxon>
        <taxon>Actinomycetota</taxon>
        <taxon>Actinomycetes</taxon>
        <taxon>Kitasatosporales</taxon>
        <taxon>Streptomycetaceae</taxon>
        <taxon>Actinacidiphila</taxon>
    </lineage>
</organism>
<evidence type="ECO:0000313" key="3">
    <source>
        <dbReference type="Proteomes" id="UP000595703"/>
    </source>
</evidence>
<dbReference type="AlphaFoldDB" id="A0A7U3UQW3"/>
<protein>
    <recommendedName>
        <fullName evidence="1">DUF397 domain-containing protein</fullName>
    </recommendedName>
</protein>
<dbReference type="EMBL" id="AP018365">
    <property type="protein sequence ID" value="BBA97060.1"/>
    <property type="molecule type" value="Genomic_DNA"/>
</dbReference>
<reference evidence="2 3" key="2">
    <citation type="journal article" date="2011" name="J. Antibiot.">
        <title>Furaquinocins I and J: novel polyketide isoprenoid hybrid compounds from Streptomyces reveromyceticus SN-593.</title>
        <authorList>
            <person name="Panthee S."/>
            <person name="Takahashi S."/>
            <person name="Takagi H."/>
            <person name="Nogawa T."/>
            <person name="Oowada E."/>
            <person name="Uramoto M."/>
            <person name="Osada H."/>
        </authorList>
    </citation>
    <scope>NUCLEOTIDE SEQUENCE [LARGE SCALE GENOMIC DNA]</scope>
    <source>
        <strain evidence="2 3">SN-593</strain>
    </source>
</reference>
<proteinExistence type="predicted"/>
<feature type="domain" description="DUF397" evidence="1">
    <location>
        <begin position="12"/>
        <end position="66"/>
    </location>
</feature>
<reference evidence="2 3" key="4">
    <citation type="journal article" date="2020" name="Sci. Rep.">
        <title>beta-carboline chemical signals induce reveromycin production through a LuxR family regulator in Streptomyces sp. SN-593.</title>
        <authorList>
            <person name="Panthee S."/>
            <person name="Kito N."/>
            <person name="Hayashi T."/>
            <person name="Shimizu T."/>
            <person name="Ishikawa J."/>
            <person name="Hamamoto H."/>
            <person name="Osada H."/>
            <person name="Takahashi S."/>
        </authorList>
    </citation>
    <scope>NUCLEOTIDE SEQUENCE [LARGE SCALE GENOMIC DNA]</scope>
    <source>
        <strain evidence="2 3">SN-593</strain>
    </source>
</reference>
<name>A0A7U3UQW3_9ACTN</name>
<keyword evidence="3" id="KW-1185">Reference proteome</keyword>